<sequence length="92" mass="10249">MNLRRTHTPLSAPAEGQEEARLVSPPEEARLVSPSMRAAVRSQPLPHPSRQCYSPYCGFSRCGLEERRGHPDVCGLNQSGIGSFQLVTFYFM</sequence>
<name>A0AAV7L1L1_PLEWA</name>
<protein>
    <submittedName>
        <fullName evidence="2">Uncharacterized protein</fullName>
    </submittedName>
</protein>
<comment type="caution">
    <text evidence="2">The sequence shown here is derived from an EMBL/GenBank/DDBJ whole genome shotgun (WGS) entry which is preliminary data.</text>
</comment>
<feature type="region of interest" description="Disordered" evidence="1">
    <location>
        <begin position="1"/>
        <end position="29"/>
    </location>
</feature>
<keyword evidence="3" id="KW-1185">Reference proteome</keyword>
<evidence type="ECO:0000256" key="1">
    <source>
        <dbReference type="SAM" id="MobiDB-lite"/>
    </source>
</evidence>
<dbReference type="Proteomes" id="UP001066276">
    <property type="component" value="Chromosome 12"/>
</dbReference>
<gene>
    <name evidence="2" type="ORF">NDU88_005179</name>
</gene>
<organism evidence="2 3">
    <name type="scientific">Pleurodeles waltl</name>
    <name type="common">Iberian ribbed newt</name>
    <dbReference type="NCBI Taxonomy" id="8319"/>
    <lineage>
        <taxon>Eukaryota</taxon>
        <taxon>Metazoa</taxon>
        <taxon>Chordata</taxon>
        <taxon>Craniata</taxon>
        <taxon>Vertebrata</taxon>
        <taxon>Euteleostomi</taxon>
        <taxon>Amphibia</taxon>
        <taxon>Batrachia</taxon>
        <taxon>Caudata</taxon>
        <taxon>Salamandroidea</taxon>
        <taxon>Salamandridae</taxon>
        <taxon>Pleurodelinae</taxon>
        <taxon>Pleurodeles</taxon>
    </lineage>
</organism>
<reference evidence="2" key="1">
    <citation type="journal article" date="2022" name="bioRxiv">
        <title>Sequencing and chromosome-scale assembly of the giantPleurodeles waltlgenome.</title>
        <authorList>
            <person name="Brown T."/>
            <person name="Elewa A."/>
            <person name="Iarovenko S."/>
            <person name="Subramanian E."/>
            <person name="Araus A.J."/>
            <person name="Petzold A."/>
            <person name="Susuki M."/>
            <person name="Suzuki K.-i.T."/>
            <person name="Hayashi T."/>
            <person name="Toyoda A."/>
            <person name="Oliveira C."/>
            <person name="Osipova E."/>
            <person name="Leigh N.D."/>
            <person name="Simon A."/>
            <person name="Yun M.H."/>
        </authorList>
    </citation>
    <scope>NUCLEOTIDE SEQUENCE</scope>
    <source>
        <strain evidence="2">20211129_DDA</strain>
        <tissue evidence="2">Liver</tissue>
    </source>
</reference>
<accession>A0AAV7L1L1</accession>
<proteinExistence type="predicted"/>
<dbReference type="AlphaFoldDB" id="A0AAV7L1L1"/>
<dbReference type="EMBL" id="JANPWB010000016">
    <property type="protein sequence ID" value="KAJ1085043.1"/>
    <property type="molecule type" value="Genomic_DNA"/>
</dbReference>
<evidence type="ECO:0000313" key="2">
    <source>
        <dbReference type="EMBL" id="KAJ1085043.1"/>
    </source>
</evidence>
<evidence type="ECO:0000313" key="3">
    <source>
        <dbReference type="Proteomes" id="UP001066276"/>
    </source>
</evidence>